<organism evidence="1 2">
    <name type="scientific">Puccinia sorghi</name>
    <dbReference type="NCBI Taxonomy" id="27349"/>
    <lineage>
        <taxon>Eukaryota</taxon>
        <taxon>Fungi</taxon>
        <taxon>Dikarya</taxon>
        <taxon>Basidiomycota</taxon>
        <taxon>Pucciniomycotina</taxon>
        <taxon>Pucciniomycetes</taxon>
        <taxon>Pucciniales</taxon>
        <taxon>Pucciniaceae</taxon>
        <taxon>Puccinia</taxon>
    </lineage>
</organism>
<dbReference type="Proteomes" id="UP000037035">
    <property type="component" value="Unassembled WGS sequence"/>
</dbReference>
<reference evidence="1 2" key="1">
    <citation type="submission" date="2015-08" db="EMBL/GenBank/DDBJ databases">
        <title>Next Generation Sequencing and Analysis of the Genome of Puccinia sorghi L Schw, the Causal Agent of Maize Common Rust.</title>
        <authorList>
            <person name="Rochi L."/>
            <person name="Burguener G."/>
            <person name="Darino M."/>
            <person name="Turjanski A."/>
            <person name="Kreff E."/>
            <person name="Dieguez M.J."/>
            <person name="Sacco F."/>
        </authorList>
    </citation>
    <scope>NUCLEOTIDE SEQUENCE [LARGE SCALE GENOMIC DNA]</scope>
    <source>
        <strain evidence="1 2">RO10H11247</strain>
    </source>
</reference>
<name>A0A0L6URE1_9BASI</name>
<dbReference type="AlphaFoldDB" id="A0A0L6URE1"/>
<evidence type="ECO:0000313" key="1">
    <source>
        <dbReference type="EMBL" id="KNZ51118.1"/>
    </source>
</evidence>
<dbReference type="EMBL" id="LAVV01009155">
    <property type="protein sequence ID" value="KNZ51118.1"/>
    <property type="molecule type" value="Genomic_DNA"/>
</dbReference>
<evidence type="ECO:0000313" key="2">
    <source>
        <dbReference type="Proteomes" id="UP000037035"/>
    </source>
</evidence>
<accession>A0A0L6URE1</accession>
<keyword evidence="2" id="KW-1185">Reference proteome</keyword>
<proteinExistence type="predicted"/>
<dbReference type="VEuPathDB" id="FungiDB:VP01_4088g1"/>
<protein>
    <submittedName>
        <fullName evidence="1">Putative signal peptide protein</fullName>
    </submittedName>
</protein>
<sequence>MSFSVCWSIGITTPPLIVGFAQLGQDSERSCVTVKQACWNKYSSVTEQRILHAWLAELFDTWIDAQGFQQETRDLNKDSGMILSLKEILFDYFTENLENPENNLGYWGHQDQQFPQQLGEILPGKNLTKWNTLFRPDEHLSYFFGWLKYHHENQKILHYLYQKQSRYLECLKLFQEKRNNIGGILLGLAASSTSPATGIKFHHAFFKCVCRKVSATFHGKFGCLISVLNGYLGQKLLISCQIFLLEYTTPLLMMRNTSLMGLPLDFQEYWGDSLQKTLLREGIIKKSSKMCTSLRTNITHRLSVTALCMKLFLCQWTNQVLSLYWGTHKGRDSHSWPASFLYNTLTTGKYKAGYKPLQDQILAIQTVLEEVVFLQHELNEKITKGPLGSACETLATLLKHQRLHWDYEAGDIPPLDHKLDIKRFWEEVIPTEWQALDHIDSAEGGGLAATTTAKKKNLLNCLQLTCRNSPEASPVTPTILQK</sequence>
<comment type="caution">
    <text evidence="1">The sequence shown here is derived from an EMBL/GenBank/DDBJ whole genome shotgun (WGS) entry which is preliminary data.</text>
</comment>
<gene>
    <name evidence="1" type="ORF">VP01_4088g1</name>
</gene>